<feature type="transmembrane region" description="Helical" evidence="6">
    <location>
        <begin position="174"/>
        <end position="195"/>
    </location>
</feature>
<protein>
    <submittedName>
        <fullName evidence="8">Putative major facilitator superfamily transporter</fullName>
    </submittedName>
</protein>
<evidence type="ECO:0000313" key="9">
    <source>
        <dbReference type="Proteomes" id="UP000035034"/>
    </source>
</evidence>
<dbReference type="STRING" id="1077974.GOEFS_036_00100"/>
<comment type="subcellular location">
    <subcellularLocation>
        <location evidence="1">Cell membrane</location>
        <topology evidence="1">Multi-pass membrane protein</topology>
    </subcellularLocation>
</comment>
<dbReference type="AlphaFoldDB" id="H0QXM1"/>
<dbReference type="Pfam" id="PF07690">
    <property type="entry name" value="MFS_1"/>
    <property type="match status" value="1"/>
</dbReference>
<dbReference type="GO" id="GO:0022857">
    <property type="term" value="F:transmembrane transporter activity"/>
    <property type="evidence" value="ECO:0007669"/>
    <property type="project" value="InterPro"/>
</dbReference>
<dbReference type="PANTHER" id="PTHR43124">
    <property type="entry name" value="PURINE EFFLUX PUMP PBUE"/>
    <property type="match status" value="1"/>
</dbReference>
<evidence type="ECO:0000256" key="1">
    <source>
        <dbReference type="ARBA" id="ARBA00004651"/>
    </source>
</evidence>
<feature type="transmembrane region" description="Helical" evidence="6">
    <location>
        <begin position="145"/>
        <end position="168"/>
    </location>
</feature>
<feature type="transmembrane region" description="Helical" evidence="6">
    <location>
        <begin position="237"/>
        <end position="259"/>
    </location>
</feature>
<dbReference type="PROSITE" id="PS50850">
    <property type="entry name" value="MFS"/>
    <property type="match status" value="1"/>
</dbReference>
<feature type="transmembrane region" description="Helical" evidence="6">
    <location>
        <begin position="52"/>
        <end position="72"/>
    </location>
</feature>
<evidence type="ECO:0000256" key="6">
    <source>
        <dbReference type="SAM" id="Phobius"/>
    </source>
</evidence>
<dbReference type="InterPro" id="IPR036259">
    <property type="entry name" value="MFS_trans_sf"/>
</dbReference>
<dbReference type="eggNOG" id="COG2814">
    <property type="taxonomic scope" value="Bacteria"/>
</dbReference>
<keyword evidence="5 6" id="KW-0472">Membrane</keyword>
<dbReference type="GO" id="GO:0005886">
    <property type="term" value="C:plasma membrane"/>
    <property type="evidence" value="ECO:0007669"/>
    <property type="project" value="UniProtKB-SubCell"/>
</dbReference>
<feature type="transmembrane region" description="Helical" evidence="6">
    <location>
        <begin position="113"/>
        <end position="133"/>
    </location>
</feature>
<evidence type="ECO:0000259" key="7">
    <source>
        <dbReference type="PROSITE" id="PS50850"/>
    </source>
</evidence>
<dbReference type="EMBL" id="BAEH01000036">
    <property type="protein sequence ID" value="GAB17572.1"/>
    <property type="molecule type" value="Genomic_DNA"/>
</dbReference>
<organism evidence="8 9">
    <name type="scientific">Gordonia effusa NBRC 100432</name>
    <dbReference type="NCBI Taxonomy" id="1077974"/>
    <lineage>
        <taxon>Bacteria</taxon>
        <taxon>Bacillati</taxon>
        <taxon>Actinomycetota</taxon>
        <taxon>Actinomycetes</taxon>
        <taxon>Mycobacteriales</taxon>
        <taxon>Gordoniaceae</taxon>
        <taxon>Gordonia</taxon>
    </lineage>
</organism>
<dbReference type="Gene3D" id="1.20.1250.20">
    <property type="entry name" value="MFS general substrate transporter like domains"/>
    <property type="match status" value="1"/>
</dbReference>
<dbReference type="SUPFAM" id="SSF103473">
    <property type="entry name" value="MFS general substrate transporter"/>
    <property type="match status" value="1"/>
</dbReference>
<reference evidence="8 9" key="1">
    <citation type="submission" date="2011-12" db="EMBL/GenBank/DDBJ databases">
        <title>Whole genome shotgun sequence of Gordonia effusa NBRC 100432.</title>
        <authorList>
            <person name="Yoshida I."/>
            <person name="Takarada H."/>
            <person name="Hosoyama A."/>
            <person name="Tsuchikane K."/>
            <person name="Katsumata H."/>
            <person name="Yamazaki S."/>
            <person name="Fujita N."/>
        </authorList>
    </citation>
    <scope>NUCLEOTIDE SEQUENCE [LARGE SCALE GENOMIC DNA]</scope>
    <source>
        <strain evidence="8 9">NBRC 100432</strain>
    </source>
</reference>
<dbReference type="InterPro" id="IPR050189">
    <property type="entry name" value="MFS_Efflux_Transporters"/>
</dbReference>
<accession>H0QXM1</accession>
<feature type="transmembrane region" description="Helical" evidence="6">
    <location>
        <begin position="329"/>
        <end position="357"/>
    </location>
</feature>
<feature type="domain" description="Major facilitator superfamily (MFS) profile" evidence="7">
    <location>
        <begin position="18"/>
        <end position="387"/>
    </location>
</feature>
<keyword evidence="2" id="KW-1003">Cell membrane</keyword>
<dbReference type="PANTHER" id="PTHR43124:SF10">
    <property type="entry name" value="PURINE EFFLUX PUMP PBUE"/>
    <property type="match status" value="1"/>
</dbReference>
<comment type="caution">
    <text evidence="8">The sequence shown here is derived from an EMBL/GenBank/DDBJ whole genome shotgun (WGS) entry which is preliminary data.</text>
</comment>
<evidence type="ECO:0000313" key="8">
    <source>
        <dbReference type="EMBL" id="GAB17572.1"/>
    </source>
</evidence>
<proteinExistence type="predicted"/>
<feature type="transmembrane region" description="Helical" evidence="6">
    <location>
        <begin position="20"/>
        <end position="40"/>
    </location>
</feature>
<keyword evidence="9" id="KW-1185">Reference proteome</keyword>
<keyword evidence="4 6" id="KW-1133">Transmembrane helix</keyword>
<dbReference type="InterPro" id="IPR020846">
    <property type="entry name" value="MFS_dom"/>
</dbReference>
<feature type="transmembrane region" description="Helical" evidence="6">
    <location>
        <begin position="296"/>
        <end position="317"/>
    </location>
</feature>
<dbReference type="InterPro" id="IPR011701">
    <property type="entry name" value="MFS"/>
</dbReference>
<feature type="transmembrane region" description="Helical" evidence="6">
    <location>
        <begin position="363"/>
        <end position="381"/>
    </location>
</feature>
<name>H0QXM1_9ACTN</name>
<feature type="transmembrane region" description="Helical" evidence="6">
    <location>
        <begin position="84"/>
        <end position="101"/>
    </location>
</feature>
<dbReference type="Proteomes" id="UP000035034">
    <property type="component" value="Unassembled WGS sequence"/>
</dbReference>
<feature type="transmembrane region" description="Helical" evidence="6">
    <location>
        <begin position="271"/>
        <end position="290"/>
    </location>
</feature>
<evidence type="ECO:0000256" key="2">
    <source>
        <dbReference type="ARBA" id="ARBA00022475"/>
    </source>
</evidence>
<evidence type="ECO:0000256" key="3">
    <source>
        <dbReference type="ARBA" id="ARBA00022692"/>
    </source>
</evidence>
<feature type="transmembrane region" description="Helical" evidence="6">
    <location>
        <begin position="207"/>
        <end position="231"/>
    </location>
</feature>
<evidence type="ECO:0000256" key="4">
    <source>
        <dbReference type="ARBA" id="ARBA00022989"/>
    </source>
</evidence>
<sequence>MIDMATIRQESNNLTIAQLLTLSIGTFTLGIDGFVLAGLLPDVASDLHVSQATAGQLTTVFAIVYAVGSPLIATVTGSWDRRRLLAGGMAIFVVGMLFQALGPVYVTVLIGRILAAIGAAAFQANAFAVAGLLSSEKERPRSLAFVATGTSLALVVGLPFGVLLGQWLGWRGVMWALVVLAVISGAFVATLPAAHTPATSLRTRLTVLGRGPVVALLIGTCLSLIPAYLVLSYAPNVLRGSGTIVIVGMLAFGAGQVAGTRVVPRIITSRSALVAMIVGSTGGCAALVVLSVAQHWSWAAAIVFAAVGFFAGLSIVPQQNRFFSIAPDVAPVALGLNGSATYAGSAIGAAAGGAILGTASATWIPPIAAGVALISAVYLYLSAPEKRVSSPAARVSVA</sequence>
<evidence type="ECO:0000256" key="5">
    <source>
        <dbReference type="ARBA" id="ARBA00023136"/>
    </source>
</evidence>
<keyword evidence="3 6" id="KW-0812">Transmembrane</keyword>
<gene>
    <name evidence="8" type="ORF">GOEFS_036_00100</name>
</gene>